<evidence type="ECO:0000313" key="2">
    <source>
        <dbReference type="Proteomes" id="UP001195483"/>
    </source>
</evidence>
<sequence>MTQFNDKEESTEGVFAQFEKRAYVLNTPEENWVANILAFSAEEADKYIALKKAILCHYRLTINTYRKHSRDVTENATETHSQFHTSVRGLFETLIKMAEVERSYDGLLEVILKECVL</sequence>
<protein>
    <submittedName>
        <fullName evidence="1">Uncharacterized protein</fullName>
    </submittedName>
</protein>
<dbReference type="Proteomes" id="UP001195483">
    <property type="component" value="Unassembled WGS sequence"/>
</dbReference>
<proteinExistence type="predicted"/>
<reference evidence="1" key="1">
    <citation type="journal article" date="2021" name="Genome Biol. Evol.">
        <title>A High-Quality Reference Genome for a Parasitic Bivalve with Doubly Uniparental Inheritance (Bivalvia: Unionida).</title>
        <authorList>
            <person name="Smith C.H."/>
        </authorList>
    </citation>
    <scope>NUCLEOTIDE SEQUENCE</scope>
    <source>
        <strain evidence="1">CHS0354</strain>
    </source>
</reference>
<keyword evidence="2" id="KW-1185">Reference proteome</keyword>
<accession>A0AAE0WDG0</accession>
<dbReference type="AlphaFoldDB" id="A0AAE0WDG0"/>
<reference evidence="1" key="3">
    <citation type="submission" date="2023-05" db="EMBL/GenBank/DDBJ databases">
        <authorList>
            <person name="Smith C.H."/>
        </authorList>
    </citation>
    <scope>NUCLEOTIDE SEQUENCE</scope>
    <source>
        <strain evidence="1">CHS0354</strain>
        <tissue evidence="1">Mantle</tissue>
    </source>
</reference>
<reference evidence="1" key="2">
    <citation type="journal article" date="2021" name="Genome Biol. Evol.">
        <title>Developing a high-quality reference genome for a parasitic bivalve with doubly uniparental inheritance (Bivalvia: Unionida).</title>
        <authorList>
            <person name="Smith C.H."/>
        </authorList>
    </citation>
    <scope>NUCLEOTIDE SEQUENCE</scope>
    <source>
        <strain evidence="1">CHS0354</strain>
        <tissue evidence="1">Mantle</tissue>
    </source>
</reference>
<comment type="caution">
    <text evidence="1">The sequence shown here is derived from an EMBL/GenBank/DDBJ whole genome shotgun (WGS) entry which is preliminary data.</text>
</comment>
<gene>
    <name evidence="1" type="ORF">CHS0354_041562</name>
</gene>
<name>A0AAE0WDG0_9BIVA</name>
<evidence type="ECO:0000313" key="1">
    <source>
        <dbReference type="EMBL" id="KAK3609512.1"/>
    </source>
</evidence>
<organism evidence="1 2">
    <name type="scientific">Potamilus streckersoni</name>
    <dbReference type="NCBI Taxonomy" id="2493646"/>
    <lineage>
        <taxon>Eukaryota</taxon>
        <taxon>Metazoa</taxon>
        <taxon>Spiralia</taxon>
        <taxon>Lophotrochozoa</taxon>
        <taxon>Mollusca</taxon>
        <taxon>Bivalvia</taxon>
        <taxon>Autobranchia</taxon>
        <taxon>Heteroconchia</taxon>
        <taxon>Palaeoheterodonta</taxon>
        <taxon>Unionida</taxon>
        <taxon>Unionoidea</taxon>
        <taxon>Unionidae</taxon>
        <taxon>Ambleminae</taxon>
        <taxon>Lampsilini</taxon>
        <taxon>Potamilus</taxon>
    </lineage>
</organism>
<feature type="non-terminal residue" evidence="1">
    <location>
        <position position="117"/>
    </location>
</feature>
<dbReference type="EMBL" id="JAEAOA010002347">
    <property type="protein sequence ID" value="KAK3609512.1"/>
    <property type="molecule type" value="Genomic_DNA"/>
</dbReference>